<dbReference type="InterPro" id="IPR021244">
    <property type="entry name" value="DUF2802"/>
</dbReference>
<evidence type="ECO:0000313" key="2">
    <source>
        <dbReference type="EMBL" id="QGT77899.1"/>
    </source>
</evidence>
<proteinExistence type="predicted"/>
<dbReference type="Proteomes" id="UP000427716">
    <property type="component" value="Chromosome"/>
</dbReference>
<organism evidence="2 3">
    <name type="scientific">Guyparkeria halophila</name>
    <dbReference type="NCBI Taxonomy" id="47960"/>
    <lineage>
        <taxon>Bacteria</taxon>
        <taxon>Pseudomonadati</taxon>
        <taxon>Pseudomonadota</taxon>
        <taxon>Gammaproteobacteria</taxon>
        <taxon>Chromatiales</taxon>
        <taxon>Thioalkalibacteraceae</taxon>
        <taxon>Guyparkeria</taxon>
    </lineage>
</organism>
<dbReference type="AlphaFoldDB" id="A0A6I6CV23"/>
<feature type="transmembrane region" description="Helical" evidence="1">
    <location>
        <begin position="6"/>
        <end position="27"/>
    </location>
</feature>
<dbReference type="RefSeq" id="WP_136867562.1">
    <property type="nucleotide sequence ID" value="NZ_CP046415.1"/>
</dbReference>
<keyword evidence="1" id="KW-1133">Transmembrane helix</keyword>
<protein>
    <submittedName>
        <fullName evidence="2">DUF2802 domain-containing protein</fullName>
    </submittedName>
</protein>
<accession>A0A6I6CV23</accession>
<dbReference type="KEGG" id="ghl:GM160_02735"/>
<dbReference type="Pfam" id="PF10975">
    <property type="entry name" value="DUF2802"/>
    <property type="match status" value="1"/>
</dbReference>
<keyword evidence="3" id="KW-1185">Reference proteome</keyword>
<keyword evidence="1" id="KW-0472">Membrane</keyword>
<sequence length="144" mass="16259">MTLPPLWLAAAALVLGLIVLLVTLSLHRGVKRAQLTRERWFQTQLERLEREHRGLESALAGFGRHIDQIDERVETLGERITQLNARIDAVAADDDQPGFGHALRLASQGRVSVDELIEDFGLSESEARLLMQVNRPEEDRRFSP</sequence>
<gene>
    <name evidence="2" type="ORF">GM160_02735</name>
</gene>
<name>A0A6I6CV23_9GAMM</name>
<reference evidence="2 3" key="1">
    <citation type="submission" date="2019-11" db="EMBL/GenBank/DDBJ databases">
        <authorList>
            <person name="Zhang J."/>
            <person name="Sun C."/>
        </authorList>
    </citation>
    <scope>NUCLEOTIDE SEQUENCE [LARGE SCALE GENOMIC DNA]</scope>
    <source>
        <strain evidence="3">sp2</strain>
    </source>
</reference>
<keyword evidence="1" id="KW-0812">Transmembrane</keyword>
<dbReference type="EMBL" id="CP046415">
    <property type="protein sequence ID" value="QGT77899.1"/>
    <property type="molecule type" value="Genomic_DNA"/>
</dbReference>
<evidence type="ECO:0000313" key="3">
    <source>
        <dbReference type="Proteomes" id="UP000427716"/>
    </source>
</evidence>
<evidence type="ECO:0000256" key="1">
    <source>
        <dbReference type="SAM" id="Phobius"/>
    </source>
</evidence>